<dbReference type="PANTHER" id="PTHR21146">
    <property type="entry name" value="MEF2B PROTEIN"/>
    <property type="match status" value="1"/>
</dbReference>
<dbReference type="PANTHER" id="PTHR21146:SF0">
    <property type="entry name" value="BLOC-1-RELATED COMPLEX SUBUNIT 8"/>
    <property type="match status" value="1"/>
</dbReference>
<keyword evidence="3 5" id="KW-0472">Membrane</keyword>
<protein>
    <submittedName>
        <fullName evidence="8">BLOC-1-related complex subunit 7</fullName>
    </submittedName>
</protein>
<dbReference type="GO" id="GO:0005765">
    <property type="term" value="C:lysosomal membrane"/>
    <property type="evidence" value="ECO:0007669"/>
    <property type="project" value="UniProtKB-SubCell"/>
</dbReference>
<dbReference type="WBParaSite" id="TTAC_0001075601-mRNA-1">
    <property type="protein sequence ID" value="TTAC_0001075601-mRNA-1"/>
    <property type="gene ID" value="TTAC_0001075601"/>
</dbReference>
<comment type="subcellular location">
    <subcellularLocation>
        <location evidence="1">Lysosome membrane</location>
    </subcellularLocation>
</comment>
<evidence type="ECO:0000256" key="4">
    <source>
        <dbReference type="ARBA" id="ARBA00023228"/>
    </source>
</evidence>
<dbReference type="Pfam" id="PF10167">
    <property type="entry name" value="BORCS8"/>
    <property type="match status" value="1"/>
</dbReference>
<dbReference type="GO" id="GO:0099078">
    <property type="term" value="C:BORC complex"/>
    <property type="evidence" value="ECO:0007669"/>
    <property type="project" value="TreeGrafter"/>
</dbReference>
<organism evidence="8">
    <name type="scientific">Hydatigena taeniaeformis</name>
    <name type="common">Feline tapeworm</name>
    <name type="synonym">Taenia taeniaeformis</name>
    <dbReference type="NCBI Taxonomy" id="6205"/>
    <lineage>
        <taxon>Eukaryota</taxon>
        <taxon>Metazoa</taxon>
        <taxon>Spiralia</taxon>
        <taxon>Lophotrochozoa</taxon>
        <taxon>Platyhelminthes</taxon>
        <taxon>Cestoda</taxon>
        <taxon>Eucestoda</taxon>
        <taxon>Cyclophyllidea</taxon>
        <taxon>Taeniidae</taxon>
        <taxon>Hydatigera</taxon>
    </lineage>
</organism>
<dbReference type="Proteomes" id="UP000274429">
    <property type="component" value="Unassembled WGS sequence"/>
</dbReference>
<evidence type="ECO:0000313" key="7">
    <source>
        <dbReference type="Proteomes" id="UP000274429"/>
    </source>
</evidence>
<keyword evidence="5" id="KW-0812">Transmembrane</keyword>
<keyword evidence="7" id="KW-1185">Reference proteome</keyword>
<name>A0A0R3XB29_HYDTA</name>
<comment type="similarity">
    <text evidence="2">Belongs to the BORCS8 family.</text>
</comment>
<reference evidence="8" key="1">
    <citation type="submission" date="2017-02" db="UniProtKB">
        <authorList>
            <consortium name="WormBaseParasite"/>
        </authorList>
    </citation>
    <scope>IDENTIFICATION</scope>
</reference>
<reference evidence="6 7" key="2">
    <citation type="submission" date="2018-11" db="EMBL/GenBank/DDBJ databases">
        <authorList>
            <consortium name="Pathogen Informatics"/>
        </authorList>
    </citation>
    <scope>NUCLEOTIDE SEQUENCE [LARGE SCALE GENOMIC DNA]</scope>
</reference>
<accession>A0A0R3XB29</accession>
<evidence type="ECO:0000256" key="3">
    <source>
        <dbReference type="ARBA" id="ARBA00023136"/>
    </source>
</evidence>
<sequence>MSRLVYNCSVGTVVNLVNEPSVALFRIQEHIRKSAPEIVEERRKAFVCAEKLQGISFDLDNTLDVISAFPKLESNLTHLLETLDACIVHRQYLQASQQNRLVSCLVFSCVQFFVLVLMYSKRDDFELGVDVVALLATDF</sequence>
<dbReference type="EMBL" id="UYWX01022159">
    <property type="protein sequence ID" value="VDM35719.1"/>
    <property type="molecule type" value="Genomic_DNA"/>
</dbReference>
<evidence type="ECO:0000313" key="8">
    <source>
        <dbReference type="WBParaSite" id="TTAC_0001075601-mRNA-1"/>
    </source>
</evidence>
<gene>
    <name evidence="6" type="ORF">TTAC_LOCUS10739</name>
</gene>
<dbReference type="OrthoDB" id="10044187at2759"/>
<evidence type="ECO:0000256" key="2">
    <source>
        <dbReference type="ARBA" id="ARBA00010463"/>
    </source>
</evidence>
<proteinExistence type="inferred from homology"/>
<keyword evidence="4" id="KW-0458">Lysosome</keyword>
<dbReference type="InterPro" id="IPR019320">
    <property type="entry name" value="BORCS8"/>
</dbReference>
<keyword evidence="5" id="KW-1133">Transmembrane helix</keyword>
<dbReference type="AlphaFoldDB" id="A0A0R3XB29"/>
<feature type="transmembrane region" description="Helical" evidence="5">
    <location>
        <begin position="101"/>
        <end position="120"/>
    </location>
</feature>
<evidence type="ECO:0000313" key="6">
    <source>
        <dbReference type="EMBL" id="VDM35719.1"/>
    </source>
</evidence>
<evidence type="ECO:0000256" key="5">
    <source>
        <dbReference type="SAM" id="Phobius"/>
    </source>
</evidence>
<evidence type="ECO:0000256" key="1">
    <source>
        <dbReference type="ARBA" id="ARBA00004656"/>
    </source>
</evidence>
<dbReference type="STRING" id="6205.A0A0R3XB29"/>